<keyword evidence="4" id="KW-0946">Virion</keyword>
<proteinExistence type="predicted"/>
<evidence type="ECO:0000256" key="2">
    <source>
        <dbReference type="ARBA" id="ARBA00004328"/>
    </source>
</evidence>
<evidence type="ECO:0000256" key="5">
    <source>
        <dbReference type="ARBA" id="ARBA00023200"/>
    </source>
</evidence>
<gene>
    <name evidence="6" type="primary">vif</name>
</gene>
<name>A0A142J2Y7_CAEV</name>
<dbReference type="Pfam" id="PF07401">
    <property type="entry name" value="Lenti_VIF_2"/>
    <property type="match status" value="1"/>
</dbReference>
<comment type="subcellular location">
    <subcellularLocation>
        <location evidence="1">Host cytoplasm</location>
    </subcellularLocation>
    <subcellularLocation>
        <location evidence="2">Virion</location>
    </subcellularLocation>
</comment>
<keyword evidence="5" id="KW-1035">Host cytoplasm</keyword>
<dbReference type="EMBL" id="KT898826">
    <property type="protein sequence ID" value="AMR71154.1"/>
    <property type="molecule type" value="Genomic_DNA"/>
</dbReference>
<dbReference type="GO" id="GO:0044423">
    <property type="term" value="C:virion component"/>
    <property type="evidence" value="ECO:0007669"/>
    <property type="project" value="UniProtKB-KW"/>
</dbReference>
<sequence>MQNLFPRLKNCKKQKRKVIGPQLPLWLWEEIAFSINQEPYWYTTIKLQHLMWQKRGNKLQYKGETEEVEKWEISSWEWKIEMQVVKQPRGLASPWQYKNKGEWKPLGQWYVHPGDYKNIENEFWLHWRVALCSCRKEKFSIREFMIGKHRWDLCRSCLQGEIIKHTKKLSLQRLALLHLAEEHPFVCMPLWRARRVPITKRFPWCRNPTGYTIPWSVQECWQMESIFE</sequence>
<evidence type="ECO:0000256" key="1">
    <source>
        <dbReference type="ARBA" id="ARBA00004192"/>
    </source>
</evidence>
<protein>
    <recommendedName>
        <fullName evidence="3">Virion infectivity factor</fullName>
    </recommendedName>
</protein>
<evidence type="ECO:0000256" key="4">
    <source>
        <dbReference type="ARBA" id="ARBA00022844"/>
    </source>
</evidence>
<evidence type="ECO:0000313" key="6">
    <source>
        <dbReference type="EMBL" id="AMR71154.1"/>
    </source>
</evidence>
<evidence type="ECO:0000256" key="3">
    <source>
        <dbReference type="ARBA" id="ARBA00021299"/>
    </source>
</evidence>
<reference evidence="6" key="1">
    <citation type="submission" date="2015-10" db="EMBL/GenBank/DDBJ databases">
        <authorList>
            <person name="Gilbert D.G."/>
        </authorList>
    </citation>
    <scope>NUCLEOTIDE SEQUENCE</scope>
    <source>
        <strain evidence="6">Jord1</strain>
    </source>
</reference>
<dbReference type="InterPro" id="IPR009979">
    <property type="entry name" value="Lenti_VIF_2"/>
</dbReference>
<accession>A0A142J2Y7</accession>
<dbReference type="GO" id="GO:0030430">
    <property type="term" value="C:host cell cytoplasm"/>
    <property type="evidence" value="ECO:0007669"/>
    <property type="project" value="UniProtKB-SubCell"/>
</dbReference>
<organism evidence="6">
    <name type="scientific">Small ruminant lentivirus</name>
    <dbReference type="NCBI Taxonomy" id="254355"/>
    <lineage>
        <taxon>Viruses</taxon>
        <taxon>Riboviria</taxon>
        <taxon>Pararnavirae</taxon>
        <taxon>Artverviricota</taxon>
        <taxon>Revtraviricetes</taxon>
        <taxon>Ortervirales</taxon>
        <taxon>Retroviridae</taxon>
        <taxon>Orthoretrovirinae</taxon>
        <taxon>Lentivirus</taxon>
        <taxon>Lentivirus capartenc</taxon>
        <taxon>Caprine arthritis encephalitis virus</taxon>
    </lineage>
</organism>